<gene>
    <name evidence="2" type="ORF">BU16DRAFT_554974</name>
</gene>
<dbReference type="AlphaFoldDB" id="A0A6A6RE44"/>
<feature type="region of interest" description="Disordered" evidence="1">
    <location>
        <begin position="1"/>
        <end position="33"/>
    </location>
</feature>
<evidence type="ECO:0000256" key="1">
    <source>
        <dbReference type="SAM" id="MobiDB-lite"/>
    </source>
</evidence>
<organism evidence="2 3">
    <name type="scientific">Lophium mytilinum</name>
    <dbReference type="NCBI Taxonomy" id="390894"/>
    <lineage>
        <taxon>Eukaryota</taxon>
        <taxon>Fungi</taxon>
        <taxon>Dikarya</taxon>
        <taxon>Ascomycota</taxon>
        <taxon>Pezizomycotina</taxon>
        <taxon>Dothideomycetes</taxon>
        <taxon>Pleosporomycetidae</taxon>
        <taxon>Mytilinidiales</taxon>
        <taxon>Mytilinidiaceae</taxon>
        <taxon>Lophium</taxon>
    </lineage>
</organism>
<feature type="compositionally biased region" description="Basic and acidic residues" evidence="1">
    <location>
        <begin position="217"/>
        <end position="229"/>
    </location>
</feature>
<dbReference type="EMBL" id="MU004181">
    <property type="protein sequence ID" value="KAF2502949.1"/>
    <property type="molecule type" value="Genomic_DNA"/>
</dbReference>
<keyword evidence="3" id="KW-1185">Reference proteome</keyword>
<proteinExistence type="predicted"/>
<evidence type="ECO:0000313" key="2">
    <source>
        <dbReference type="EMBL" id="KAF2502949.1"/>
    </source>
</evidence>
<evidence type="ECO:0000313" key="3">
    <source>
        <dbReference type="Proteomes" id="UP000799750"/>
    </source>
</evidence>
<sequence>MQLLERVGRDSHVESPHNVQGKGEKRKLPELSKDTLERHNKCYRKTNEAFGRSAIRQEAALACDQIMYGRHYGKVVALHDGFVPGPDERSMPSPSPPSTNNINIYASTTASSETPMGRFMFPSPAVDAQPWLARGMLADSGLACGTMESLESRRLAMEFMAPDNNEDEADGSLCHSSPTLPALSKSEAMRLVNEKKERGFMGNPRVQRNIKRRRAHTSRDAQDSRNTPE</sequence>
<dbReference type="Proteomes" id="UP000799750">
    <property type="component" value="Unassembled WGS sequence"/>
</dbReference>
<feature type="compositionally biased region" description="Basic and acidic residues" evidence="1">
    <location>
        <begin position="1"/>
        <end position="15"/>
    </location>
</feature>
<accession>A0A6A6RE44</accession>
<protein>
    <submittedName>
        <fullName evidence="2">Uncharacterized protein</fullName>
    </submittedName>
</protein>
<name>A0A6A6RE44_9PEZI</name>
<feature type="region of interest" description="Disordered" evidence="1">
    <location>
        <begin position="195"/>
        <end position="229"/>
    </location>
</feature>
<feature type="compositionally biased region" description="Basic and acidic residues" evidence="1">
    <location>
        <begin position="22"/>
        <end position="33"/>
    </location>
</feature>
<reference evidence="2" key="1">
    <citation type="journal article" date="2020" name="Stud. Mycol.">
        <title>101 Dothideomycetes genomes: a test case for predicting lifestyles and emergence of pathogens.</title>
        <authorList>
            <person name="Haridas S."/>
            <person name="Albert R."/>
            <person name="Binder M."/>
            <person name="Bloem J."/>
            <person name="Labutti K."/>
            <person name="Salamov A."/>
            <person name="Andreopoulos B."/>
            <person name="Baker S."/>
            <person name="Barry K."/>
            <person name="Bills G."/>
            <person name="Bluhm B."/>
            <person name="Cannon C."/>
            <person name="Castanera R."/>
            <person name="Culley D."/>
            <person name="Daum C."/>
            <person name="Ezra D."/>
            <person name="Gonzalez J."/>
            <person name="Henrissat B."/>
            <person name="Kuo A."/>
            <person name="Liang C."/>
            <person name="Lipzen A."/>
            <person name="Lutzoni F."/>
            <person name="Magnuson J."/>
            <person name="Mondo S."/>
            <person name="Nolan M."/>
            <person name="Ohm R."/>
            <person name="Pangilinan J."/>
            <person name="Park H.-J."/>
            <person name="Ramirez L."/>
            <person name="Alfaro M."/>
            <person name="Sun H."/>
            <person name="Tritt A."/>
            <person name="Yoshinaga Y."/>
            <person name="Zwiers L.-H."/>
            <person name="Turgeon B."/>
            <person name="Goodwin S."/>
            <person name="Spatafora J."/>
            <person name="Crous P."/>
            <person name="Grigoriev I."/>
        </authorList>
    </citation>
    <scope>NUCLEOTIDE SEQUENCE</scope>
    <source>
        <strain evidence="2">CBS 269.34</strain>
    </source>
</reference>
<dbReference type="OrthoDB" id="3778648at2759"/>